<evidence type="ECO:0000313" key="18">
    <source>
        <dbReference type="EMBL" id="KAF7270584.1"/>
    </source>
</evidence>
<dbReference type="PANTHER" id="PTHR45875">
    <property type="entry name" value="METHYLTRANSFERASE N6AMT1"/>
    <property type="match status" value="1"/>
</dbReference>
<evidence type="ECO:0000256" key="12">
    <source>
        <dbReference type="ARBA" id="ARBA00076540"/>
    </source>
</evidence>
<keyword evidence="3" id="KW-0489">Methyltransferase</keyword>
<evidence type="ECO:0000256" key="3">
    <source>
        <dbReference type="ARBA" id="ARBA00022603"/>
    </source>
</evidence>
<dbReference type="GO" id="GO:0035657">
    <property type="term" value="C:eRF1 methyltransferase complex"/>
    <property type="evidence" value="ECO:0007669"/>
    <property type="project" value="TreeGrafter"/>
</dbReference>
<evidence type="ECO:0000256" key="16">
    <source>
        <dbReference type="ARBA" id="ARBA00093667"/>
    </source>
</evidence>
<evidence type="ECO:0000256" key="6">
    <source>
        <dbReference type="ARBA" id="ARBA00023242"/>
    </source>
</evidence>
<evidence type="ECO:0000256" key="8">
    <source>
        <dbReference type="ARBA" id="ARBA00050903"/>
    </source>
</evidence>
<dbReference type="PROSITE" id="PS00092">
    <property type="entry name" value="N6_MTASE"/>
    <property type="match status" value="1"/>
</dbReference>
<dbReference type="InterPro" id="IPR007848">
    <property type="entry name" value="Small_mtfrase_dom"/>
</dbReference>
<dbReference type="GO" id="GO:0003676">
    <property type="term" value="F:nucleic acid binding"/>
    <property type="evidence" value="ECO:0007669"/>
    <property type="project" value="InterPro"/>
</dbReference>
<comment type="subunit">
    <text evidence="10">Heterodimer; heterodimerization with TRMT112 is required for S-adenosyl-L-methionine-binding.</text>
</comment>
<dbReference type="InterPro" id="IPR004557">
    <property type="entry name" value="PrmC-related"/>
</dbReference>
<dbReference type="InterPro" id="IPR052190">
    <property type="entry name" value="Euk-Arch_PrmC-MTase"/>
</dbReference>
<comment type="catalytic activity">
    <reaction evidence="8">
        <text>methylarsonous acid + S-adenosyl-L-methionine = dimethylarsinate + S-adenosyl-L-homocysteine + 2 H(+)</text>
        <dbReference type="Rhea" id="RHEA:11684"/>
        <dbReference type="ChEBI" id="CHEBI:15378"/>
        <dbReference type="ChEBI" id="CHEBI:16223"/>
        <dbReference type="ChEBI" id="CHEBI:17826"/>
        <dbReference type="ChEBI" id="CHEBI:57856"/>
        <dbReference type="ChEBI" id="CHEBI:59789"/>
    </reaction>
</comment>
<protein>
    <recommendedName>
        <fullName evidence="15">Methyltransferase HEMK2</fullName>
    </recommendedName>
    <alternativeName>
        <fullName evidence="14">HemK methyltransferase family member 2</fullName>
    </alternativeName>
    <alternativeName>
        <fullName evidence="12">Lysine N-methyltransferase 9</fullName>
    </alternativeName>
    <alternativeName>
        <fullName evidence="11">Methylarsonite methyltransferase N6AMT1</fullName>
    </alternativeName>
    <alternativeName>
        <fullName evidence="16">Methyltransferase N6AMT1</fullName>
    </alternativeName>
    <alternativeName>
        <fullName evidence="13">Protein N(5)-glutamine methyltransferase</fullName>
    </alternativeName>
</protein>
<comment type="similarity">
    <text evidence="2">Belongs to the eukaryotic/archaeal PrmC-related family.</text>
</comment>
<dbReference type="InterPro" id="IPR029063">
    <property type="entry name" value="SAM-dependent_MTases_sf"/>
</dbReference>
<dbReference type="GO" id="GO:0036009">
    <property type="term" value="F:protein-glutamine N-methyltransferase activity"/>
    <property type="evidence" value="ECO:0007669"/>
    <property type="project" value="UniProtKB-ARBA"/>
</dbReference>
<dbReference type="FunFam" id="3.40.50.150:FF:000077">
    <property type="entry name" value="HemK methyltransferase family member 2"/>
    <property type="match status" value="1"/>
</dbReference>
<comment type="subcellular location">
    <subcellularLocation>
        <location evidence="1">Nucleus</location>
    </subcellularLocation>
</comment>
<evidence type="ECO:0000256" key="13">
    <source>
        <dbReference type="ARBA" id="ARBA00080992"/>
    </source>
</evidence>
<dbReference type="PANTHER" id="PTHR45875:SF1">
    <property type="entry name" value="METHYLTRANSFERASE N6AMT1"/>
    <property type="match status" value="1"/>
</dbReference>
<evidence type="ECO:0000259" key="17">
    <source>
        <dbReference type="Pfam" id="PF05175"/>
    </source>
</evidence>
<dbReference type="CDD" id="cd02440">
    <property type="entry name" value="AdoMet_MTases"/>
    <property type="match status" value="1"/>
</dbReference>
<comment type="caution">
    <text evidence="18">The sequence shown here is derived from an EMBL/GenBank/DDBJ whole genome shotgun (WGS) entry which is preliminary data.</text>
</comment>
<comment type="function">
    <text evidence="9">Methyltransferase that can methylate proteins and, to a lower extent, arsenic. Catalytic subunit of a heterodimer with TRMT112, which monomethylates 'Lys-12' of histone H4 (H4K12me1), a modification present at the promoters of numerous genes encoding cell cycle regulators. Catalytic subunit of a heterodimer with TRMT112, which catalyzes N5-methylation of Glu residue of proteins with a Gly-Gln-Xaa-Xaa-Xaa-Arg motif. Methylates ETF1 on 'Gln-185'; ETF1 needs to be complexed to ERF3 in its GTP-bound form to be efficiently methylated. May also play a role in the modulation of arsenic-induced toxicity by mediating the conversion of monomethylarsonous acid (3+) into the less toxic dimethylarsonic acid. It however only plays a limited role in arsenic metabolism compared with AS3MT.</text>
</comment>
<comment type="catalytic activity">
    <reaction evidence="7">
        <text>L-lysyl-[histone] + S-adenosyl-L-methionine = N(6)-methyl-L-lysyl-[histone] + S-adenosyl-L-homocysteine + H(+)</text>
        <dbReference type="Rhea" id="RHEA:10024"/>
        <dbReference type="Rhea" id="RHEA-COMP:9845"/>
        <dbReference type="Rhea" id="RHEA-COMP:9846"/>
        <dbReference type="ChEBI" id="CHEBI:15378"/>
        <dbReference type="ChEBI" id="CHEBI:29969"/>
        <dbReference type="ChEBI" id="CHEBI:57856"/>
        <dbReference type="ChEBI" id="CHEBI:59789"/>
        <dbReference type="ChEBI" id="CHEBI:61929"/>
    </reaction>
    <physiologicalReaction direction="left-to-right" evidence="7">
        <dbReference type="Rhea" id="RHEA:10025"/>
    </physiologicalReaction>
</comment>
<evidence type="ECO:0000256" key="4">
    <source>
        <dbReference type="ARBA" id="ARBA00022679"/>
    </source>
</evidence>
<feature type="domain" description="Methyltransferase small" evidence="17">
    <location>
        <begin position="25"/>
        <end position="118"/>
    </location>
</feature>
<evidence type="ECO:0000313" key="19">
    <source>
        <dbReference type="Proteomes" id="UP000625711"/>
    </source>
</evidence>
<evidence type="ECO:0000256" key="9">
    <source>
        <dbReference type="ARBA" id="ARBA00053180"/>
    </source>
</evidence>
<dbReference type="SUPFAM" id="SSF53335">
    <property type="entry name" value="S-adenosyl-L-methionine-dependent methyltransferases"/>
    <property type="match status" value="1"/>
</dbReference>
<dbReference type="GO" id="GO:0005634">
    <property type="term" value="C:nucleus"/>
    <property type="evidence" value="ECO:0007669"/>
    <property type="project" value="UniProtKB-SubCell"/>
</dbReference>
<evidence type="ECO:0000256" key="14">
    <source>
        <dbReference type="ARBA" id="ARBA00083337"/>
    </source>
</evidence>
<dbReference type="EMBL" id="JAACXV010014079">
    <property type="protein sequence ID" value="KAF7270584.1"/>
    <property type="molecule type" value="Genomic_DNA"/>
</dbReference>
<reference evidence="18" key="1">
    <citation type="submission" date="2020-08" db="EMBL/GenBank/DDBJ databases">
        <title>Genome sequencing and assembly of the red palm weevil Rhynchophorus ferrugineus.</title>
        <authorList>
            <person name="Dias G.B."/>
            <person name="Bergman C.M."/>
            <person name="Manee M."/>
        </authorList>
    </citation>
    <scope>NUCLEOTIDE SEQUENCE</scope>
    <source>
        <strain evidence="18">AA-2017</strain>
        <tissue evidence="18">Whole larva</tissue>
    </source>
</reference>
<dbReference type="GO" id="GO:0032259">
    <property type="term" value="P:methylation"/>
    <property type="evidence" value="ECO:0007669"/>
    <property type="project" value="UniProtKB-KW"/>
</dbReference>
<dbReference type="Gene3D" id="3.40.50.150">
    <property type="entry name" value="Vaccinia Virus protein VP39"/>
    <property type="match status" value="1"/>
</dbReference>
<dbReference type="NCBIfam" id="TIGR00537">
    <property type="entry name" value="hemK_rel_arch"/>
    <property type="match status" value="1"/>
</dbReference>
<gene>
    <name evidence="18" type="ORF">GWI33_016475</name>
</gene>
<evidence type="ECO:0000256" key="1">
    <source>
        <dbReference type="ARBA" id="ARBA00004123"/>
    </source>
</evidence>
<evidence type="ECO:0000256" key="11">
    <source>
        <dbReference type="ARBA" id="ARBA00075330"/>
    </source>
</evidence>
<keyword evidence="4" id="KW-0808">Transferase</keyword>
<dbReference type="OrthoDB" id="406152at2759"/>
<sequence length="206" mass="23004">MSLQTPLYNLNDFPDVYEPSEDTHLFIDALEKDMKHIINSKPTLACEIGCGSGVLIAALAKILKSTCCYFCTDINPKACIATTRTAKMNKVPLECTRMDLTTNLKCKFDIILFNPPYVLTEELEIFGCGLNRAFAGGLRGRSVTDRLLNNLNDILSDNGVCYLLLLKENNIGEIGEKMGEKGFKIKLVIQRKIPGEHLFVYKFSKA</sequence>
<evidence type="ECO:0000256" key="10">
    <source>
        <dbReference type="ARBA" id="ARBA00062344"/>
    </source>
</evidence>
<dbReference type="Pfam" id="PF05175">
    <property type="entry name" value="MTS"/>
    <property type="match status" value="1"/>
</dbReference>
<keyword evidence="6" id="KW-0539">Nucleus</keyword>
<organism evidence="18 19">
    <name type="scientific">Rhynchophorus ferrugineus</name>
    <name type="common">Red palm weevil</name>
    <name type="synonym">Curculio ferrugineus</name>
    <dbReference type="NCBI Taxonomy" id="354439"/>
    <lineage>
        <taxon>Eukaryota</taxon>
        <taxon>Metazoa</taxon>
        <taxon>Ecdysozoa</taxon>
        <taxon>Arthropoda</taxon>
        <taxon>Hexapoda</taxon>
        <taxon>Insecta</taxon>
        <taxon>Pterygota</taxon>
        <taxon>Neoptera</taxon>
        <taxon>Endopterygota</taxon>
        <taxon>Coleoptera</taxon>
        <taxon>Polyphaga</taxon>
        <taxon>Cucujiformia</taxon>
        <taxon>Curculionidae</taxon>
        <taxon>Dryophthorinae</taxon>
        <taxon>Rhynchophorus</taxon>
    </lineage>
</organism>
<evidence type="ECO:0000256" key="7">
    <source>
        <dbReference type="ARBA" id="ARBA00048619"/>
    </source>
</evidence>
<name>A0A834MAC4_RHYFE</name>
<dbReference type="Proteomes" id="UP000625711">
    <property type="component" value="Unassembled WGS sequence"/>
</dbReference>
<proteinExistence type="inferred from homology"/>
<evidence type="ECO:0000256" key="5">
    <source>
        <dbReference type="ARBA" id="ARBA00022691"/>
    </source>
</evidence>
<dbReference type="AlphaFoldDB" id="A0A834MAC4"/>
<keyword evidence="19" id="KW-1185">Reference proteome</keyword>
<evidence type="ECO:0000256" key="15">
    <source>
        <dbReference type="ARBA" id="ARBA00093624"/>
    </source>
</evidence>
<dbReference type="InterPro" id="IPR002052">
    <property type="entry name" value="DNA_methylase_N6_adenine_CS"/>
</dbReference>
<keyword evidence="5" id="KW-0949">S-adenosyl-L-methionine</keyword>
<evidence type="ECO:0000256" key="2">
    <source>
        <dbReference type="ARBA" id="ARBA00006149"/>
    </source>
</evidence>
<accession>A0A834MAC4</accession>